<accession>A0AAN0T3Q9</accession>
<dbReference type="AlphaFoldDB" id="A0AAN0T3Q9"/>
<gene>
    <name evidence="1" type="ORF">SB48_HM08orf00555</name>
</gene>
<evidence type="ECO:0000313" key="1">
    <source>
        <dbReference type="EMBL" id="AJO21160.1"/>
    </source>
</evidence>
<sequence>MKRVETALINNPVWIHKFHFLPPNIIVNAYKMHRFNCLLFI</sequence>
<evidence type="ECO:0000313" key="2">
    <source>
        <dbReference type="Proteomes" id="UP000032024"/>
    </source>
</evidence>
<dbReference type="EMBL" id="CP010525">
    <property type="protein sequence ID" value="AJO21160.1"/>
    <property type="molecule type" value="Genomic_DNA"/>
</dbReference>
<proteinExistence type="predicted"/>
<organism evidence="1 2">
    <name type="scientific">Heyndrickxia coagulans</name>
    <name type="common">Weizmannia coagulans</name>
    <dbReference type="NCBI Taxonomy" id="1398"/>
    <lineage>
        <taxon>Bacteria</taxon>
        <taxon>Bacillati</taxon>
        <taxon>Bacillota</taxon>
        <taxon>Bacilli</taxon>
        <taxon>Bacillales</taxon>
        <taxon>Bacillaceae</taxon>
        <taxon>Heyndrickxia</taxon>
    </lineage>
</organism>
<name>A0AAN0T3Q9_HEYCO</name>
<protein>
    <submittedName>
        <fullName evidence="1">Uncharacterized protein</fullName>
    </submittedName>
</protein>
<keyword evidence="2" id="KW-1185">Reference proteome</keyword>
<reference evidence="2" key="1">
    <citation type="submission" date="2015-01" db="EMBL/GenBank/DDBJ databases">
        <title>Comparative genome analysis of Bacillus coagulans HM-08, Clostridium butyricum HM-68, Bacillus subtilis HM-66 and Bacillus paralicheniformis BL-09.</title>
        <authorList>
            <person name="Zhang H."/>
        </authorList>
    </citation>
    <scope>NUCLEOTIDE SEQUENCE [LARGE SCALE GENOMIC DNA]</scope>
    <source>
        <strain evidence="2">HM-08</strain>
    </source>
</reference>
<dbReference type="Proteomes" id="UP000032024">
    <property type="component" value="Chromosome"/>
</dbReference>